<dbReference type="OrthoDB" id="7607518at2759"/>
<evidence type="ECO:0000313" key="1">
    <source>
        <dbReference type="EMBL" id="GBM55407.1"/>
    </source>
</evidence>
<accession>A0A4Y2GQF7</accession>
<dbReference type="EMBL" id="BGPR01001499">
    <property type="protein sequence ID" value="GBM55407.1"/>
    <property type="molecule type" value="Genomic_DNA"/>
</dbReference>
<gene>
    <name evidence="1" type="ORF">AVEN_150466_1</name>
</gene>
<name>A0A4Y2GQF7_ARAVE</name>
<comment type="caution">
    <text evidence="1">The sequence shown here is derived from an EMBL/GenBank/DDBJ whole genome shotgun (WGS) entry which is preliminary data.</text>
</comment>
<keyword evidence="2" id="KW-1185">Reference proteome</keyword>
<organism evidence="1 2">
    <name type="scientific">Araneus ventricosus</name>
    <name type="common">Orbweaver spider</name>
    <name type="synonym">Epeira ventricosa</name>
    <dbReference type="NCBI Taxonomy" id="182803"/>
    <lineage>
        <taxon>Eukaryota</taxon>
        <taxon>Metazoa</taxon>
        <taxon>Ecdysozoa</taxon>
        <taxon>Arthropoda</taxon>
        <taxon>Chelicerata</taxon>
        <taxon>Arachnida</taxon>
        <taxon>Araneae</taxon>
        <taxon>Araneomorphae</taxon>
        <taxon>Entelegynae</taxon>
        <taxon>Araneoidea</taxon>
        <taxon>Araneidae</taxon>
        <taxon>Araneus</taxon>
    </lineage>
</organism>
<dbReference type="Proteomes" id="UP000499080">
    <property type="component" value="Unassembled WGS sequence"/>
</dbReference>
<protein>
    <submittedName>
        <fullName evidence="1">Uncharacterized protein</fullName>
    </submittedName>
</protein>
<sequence length="156" mass="17832">MSENAWEGPIVNEIVFLAKDRGLEVDINDIDELVEGHNQELPTKELMELHCVSQQEVIEDCLSEEEVVTAKQQSSSAITEMLKAWETDSSYIENHHPNKTVAMLTTNLVNDNAVSHFYQIFEESATTNVSRQLSTKKELSMYHNSYKNSIKTRKKN</sequence>
<evidence type="ECO:0000313" key="2">
    <source>
        <dbReference type="Proteomes" id="UP000499080"/>
    </source>
</evidence>
<reference evidence="1 2" key="1">
    <citation type="journal article" date="2019" name="Sci. Rep.">
        <title>Orb-weaving spider Araneus ventricosus genome elucidates the spidroin gene catalogue.</title>
        <authorList>
            <person name="Kono N."/>
            <person name="Nakamura H."/>
            <person name="Ohtoshi R."/>
            <person name="Moran D.A.P."/>
            <person name="Shinohara A."/>
            <person name="Yoshida Y."/>
            <person name="Fujiwara M."/>
            <person name="Mori M."/>
            <person name="Tomita M."/>
            <person name="Arakawa K."/>
        </authorList>
    </citation>
    <scope>NUCLEOTIDE SEQUENCE [LARGE SCALE GENOMIC DNA]</scope>
</reference>
<dbReference type="AlphaFoldDB" id="A0A4Y2GQF7"/>
<proteinExistence type="predicted"/>